<gene>
    <name evidence="1" type="ORF">C7M71_005315</name>
</gene>
<proteinExistence type="predicted"/>
<dbReference type="KEGG" id="stri:C7M71_005315"/>
<dbReference type="Proteomes" id="UP000249340">
    <property type="component" value="Chromosome"/>
</dbReference>
<dbReference type="AlphaFoldDB" id="A0A345STA3"/>
<protein>
    <submittedName>
        <fullName evidence="1">Uncharacterized protein</fullName>
    </submittedName>
</protein>
<dbReference type="OrthoDB" id="3473697at2"/>
<organism evidence="1 2">
    <name type="scientific">Peterkaempfera bronchialis</name>
    <dbReference type="NCBI Taxonomy" id="2126346"/>
    <lineage>
        <taxon>Bacteria</taxon>
        <taxon>Bacillati</taxon>
        <taxon>Actinomycetota</taxon>
        <taxon>Actinomycetes</taxon>
        <taxon>Kitasatosporales</taxon>
        <taxon>Streptomycetaceae</taxon>
        <taxon>Peterkaempfera</taxon>
    </lineage>
</organism>
<evidence type="ECO:0000313" key="2">
    <source>
        <dbReference type="Proteomes" id="UP000249340"/>
    </source>
</evidence>
<accession>A0A345STA3</accession>
<keyword evidence="2" id="KW-1185">Reference proteome</keyword>
<dbReference type="RefSeq" id="WP_111489339.1">
    <property type="nucleotide sequence ID" value="NZ_CP031264.1"/>
</dbReference>
<sequence length="160" mass="17386">MAMRTQTWFLPATRTSGQITDAVERQLLEWGAALTTEQIERLTAVITALRSAVVASTCIVQMEVTVYLNPGNAVTVEMVDRTGNEPPTGLLAALDSSTWQWGMAPRPNGPGRVLWAAVELSGASRVSEAAVRFARTSRGRALRRALPAPVERTARRWLAA</sequence>
<dbReference type="EMBL" id="CP031264">
    <property type="protein sequence ID" value="AXI76958.1"/>
    <property type="molecule type" value="Genomic_DNA"/>
</dbReference>
<reference evidence="2" key="1">
    <citation type="submission" date="2018-07" db="EMBL/GenBank/DDBJ databases">
        <title>Streptacidiphilus bronchialis DSM 106435 chromosome.</title>
        <authorList>
            <person name="Batra D."/>
            <person name="Gulvik C.A."/>
        </authorList>
    </citation>
    <scope>NUCLEOTIDE SEQUENCE [LARGE SCALE GENOMIC DNA]</scope>
    <source>
        <strain evidence="2">DSM 106435</strain>
    </source>
</reference>
<evidence type="ECO:0000313" key="1">
    <source>
        <dbReference type="EMBL" id="AXI76958.1"/>
    </source>
</evidence>
<name>A0A345STA3_9ACTN</name>